<dbReference type="VEuPathDB" id="FungiDB:Z519_08869"/>
<reference evidence="8" key="1">
    <citation type="submission" date="2015-01" db="EMBL/GenBank/DDBJ databases">
        <title>The Genome Sequence of Cladophialophora bantiana CBS 173.52.</title>
        <authorList>
            <consortium name="The Broad Institute Genomics Platform"/>
            <person name="Cuomo C."/>
            <person name="de Hoog S."/>
            <person name="Gorbushina A."/>
            <person name="Stielow B."/>
            <person name="Teixiera M."/>
            <person name="Abouelleil A."/>
            <person name="Chapman S.B."/>
            <person name="Priest M."/>
            <person name="Young S.K."/>
            <person name="Wortman J."/>
            <person name="Nusbaum C."/>
            <person name="Birren B."/>
        </authorList>
    </citation>
    <scope>NUCLEOTIDE SEQUENCE [LARGE SCALE GENOMIC DNA]</scope>
    <source>
        <strain evidence="8">CBS 173.52</strain>
    </source>
</reference>
<keyword evidence="9" id="KW-1185">Reference proteome</keyword>
<accession>A0A0D2HHF8</accession>
<dbReference type="Proteomes" id="UP000053789">
    <property type="component" value="Unassembled WGS sequence"/>
</dbReference>
<dbReference type="GeneID" id="27701797"/>
<evidence type="ECO:0000313" key="9">
    <source>
        <dbReference type="Proteomes" id="UP000053789"/>
    </source>
</evidence>
<keyword evidence="4" id="KW-0804">Transcription</keyword>
<keyword evidence="2" id="KW-0749">Sporulation</keyword>
<dbReference type="Gene3D" id="2.60.40.3960">
    <property type="entry name" value="Velvet domain"/>
    <property type="match status" value="1"/>
</dbReference>
<name>A0A0D2HHF8_CLAB1</name>
<evidence type="ECO:0000256" key="5">
    <source>
        <dbReference type="ARBA" id="ARBA00023242"/>
    </source>
</evidence>
<dbReference type="PANTHER" id="PTHR33572:SF18">
    <property type="entry name" value="SPORE DEVELOPMENT REGULATOR VOSA"/>
    <property type="match status" value="1"/>
</dbReference>
<dbReference type="Pfam" id="PF11754">
    <property type="entry name" value="Velvet"/>
    <property type="match status" value="1"/>
</dbReference>
<dbReference type="PROSITE" id="PS51821">
    <property type="entry name" value="VELVET"/>
    <property type="match status" value="1"/>
</dbReference>
<evidence type="ECO:0000256" key="2">
    <source>
        <dbReference type="ARBA" id="ARBA00022969"/>
    </source>
</evidence>
<evidence type="ECO:0000256" key="4">
    <source>
        <dbReference type="ARBA" id="ARBA00023163"/>
    </source>
</evidence>
<dbReference type="InterPro" id="IPR037525">
    <property type="entry name" value="Velvet_dom"/>
</dbReference>
<dbReference type="InterPro" id="IPR021740">
    <property type="entry name" value="Velvet"/>
</dbReference>
<keyword evidence="3" id="KW-0805">Transcription regulation</keyword>
<dbReference type="InterPro" id="IPR038491">
    <property type="entry name" value="Velvet_dom_sf"/>
</dbReference>
<protein>
    <recommendedName>
        <fullName evidence="7">Velvet domain-containing protein</fullName>
    </recommendedName>
</protein>
<evidence type="ECO:0000256" key="6">
    <source>
        <dbReference type="SAM" id="Phobius"/>
    </source>
</evidence>
<dbReference type="AlphaFoldDB" id="A0A0D2HHF8"/>
<evidence type="ECO:0000256" key="1">
    <source>
        <dbReference type="ARBA" id="ARBA00004123"/>
    </source>
</evidence>
<comment type="subcellular location">
    <subcellularLocation>
        <location evidence="1">Nucleus</location>
    </subcellularLocation>
</comment>
<keyword evidence="6" id="KW-0812">Transmembrane</keyword>
<dbReference type="EMBL" id="KN846993">
    <property type="protein sequence ID" value="KIW90225.1"/>
    <property type="molecule type" value="Genomic_DNA"/>
</dbReference>
<feature type="domain" description="Velvet" evidence="7">
    <location>
        <begin position="16"/>
        <end position="176"/>
    </location>
</feature>
<dbReference type="HOGENOM" id="CLU_1815556_0_0_1"/>
<gene>
    <name evidence="8" type="ORF">Z519_08869</name>
</gene>
<keyword evidence="6" id="KW-0472">Membrane</keyword>
<dbReference type="GO" id="GO:0030435">
    <property type="term" value="P:sporulation resulting in formation of a cellular spore"/>
    <property type="evidence" value="ECO:0007669"/>
    <property type="project" value="UniProtKB-KW"/>
</dbReference>
<dbReference type="PANTHER" id="PTHR33572">
    <property type="entry name" value="SPORE DEVELOPMENT REGULATOR VOSA"/>
    <property type="match status" value="1"/>
</dbReference>
<dbReference type="RefSeq" id="XP_016616894.1">
    <property type="nucleotide sequence ID" value="XM_016766596.1"/>
</dbReference>
<keyword evidence="5" id="KW-0539">Nucleus</keyword>
<sequence length="176" mass="19628">MQTEPSLGGAELTRLTANRDMYKMMIKQQPRDGQVLTAQKRASAKKPQNERLSLDPPAVVELAVLDDDPSRCWLHSPYLFCTAELVRLDDKSNRSDTLSGTLTSSLHVVKMNDGKAHGFFVFSDLVPLCAGMFFLRFTLFEMRKRYEGQTPKFVGAADSAKAQMGYSRKCSTLSPA</sequence>
<feature type="transmembrane region" description="Helical" evidence="6">
    <location>
        <begin position="116"/>
        <end position="135"/>
    </location>
</feature>
<evidence type="ECO:0000313" key="8">
    <source>
        <dbReference type="EMBL" id="KIW90225.1"/>
    </source>
</evidence>
<proteinExistence type="predicted"/>
<evidence type="ECO:0000259" key="7">
    <source>
        <dbReference type="PROSITE" id="PS51821"/>
    </source>
</evidence>
<dbReference type="GO" id="GO:0005634">
    <property type="term" value="C:nucleus"/>
    <property type="evidence" value="ECO:0007669"/>
    <property type="project" value="UniProtKB-SubCell"/>
</dbReference>
<keyword evidence="6" id="KW-1133">Transmembrane helix</keyword>
<dbReference type="OrthoDB" id="5599552at2759"/>
<organism evidence="8 9">
    <name type="scientific">Cladophialophora bantiana (strain ATCC 10958 / CBS 173.52 / CDC B-1940 / NIH 8579)</name>
    <name type="common">Xylohypha bantiana</name>
    <dbReference type="NCBI Taxonomy" id="1442370"/>
    <lineage>
        <taxon>Eukaryota</taxon>
        <taxon>Fungi</taxon>
        <taxon>Dikarya</taxon>
        <taxon>Ascomycota</taxon>
        <taxon>Pezizomycotina</taxon>
        <taxon>Eurotiomycetes</taxon>
        <taxon>Chaetothyriomycetidae</taxon>
        <taxon>Chaetothyriales</taxon>
        <taxon>Herpotrichiellaceae</taxon>
        <taxon>Cladophialophora</taxon>
    </lineage>
</organism>
<evidence type="ECO:0000256" key="3">
    <source>
        <dbReference type="ARBA" id="ARBA00023015"/>
    </source>
</evidence>